<dbReference type="OrthoDB" id="9807829at2"/>
<dbReference type="InterPro" id="IPR020103">
    <property type="entry name" value="PsdUridine_synth_cat_dom_sf"/>
</dbReference>
<evidence type="ECO:0000313" key="7">
    <source>
        <dbReference type="Proteomes" id="UP000239814"/>
    </source>
</evidence>
<dbReference type="GO" id="GO:0009982">
    <property type="term" value="F:pseudouridine synthase activity"/>
    <property type="evidence" value="ECO:0007669"/>
    <property type="project" value="InterPro"/>
</dbReference>
<comment type="catalytic activity">
    <reaction evidence="1">
        <text>a uridine in RNA = a pseudouridine in RNA</text>
        <dbReference type="Rhea" id="RHEA:48348"/>
        <dbReference type="Rhea" id="RHEA-COMP:12068"/>
        <dbReference type="Rhea" id="RHEA-COMP:12069"/>
        <dbReference type="ChEBI" id="CHEBI:65314"/>
        <dbReference type="ChEBI" id="CHEBI:65315"/>
    </reaction>
</comment>
<feature type="domain" description="Pseudouridine synthase RsuA/RluA-like" evidence="5">
    <location>
        <begin position="85"/>
        <end position="261"/>
    </location>
</feature>
<dbReference type="KEGG" id="git:C6V83_02685"/>
<dbReference type="RefSeq" id="WP_105941089.1">
    <property type="nucleotide sequence ID" value="NZ_CP027433.1"/>
</dbReference>
<dbReference type="Pfam" id="PF00849">
    <property type="entry name" value="PseudoU_synth_2"/>
    <property type="match status" value="1"/>
</dbReference>
<dbReference type="PANTHER" id="PTHR21600">
    <property type="entry name" value="MITOCHONDRIAL RNA PSEUDOURIDINE SYNTHASE"/>
    <property type="match status" value="1"/>
</dbReference>
<dbReference type="SUPFAM" id="SSF55120">
    <property type="entry name" value="Pseudouridine synthase"/>
    <property type="match status" value="1"/>
</dbReference>
<organism evidence="6 7">
    <name type="scientific">Gordonia iterans</name>
    <dbReference type="NCBI Taxonomy" id="1004901"/>
    <lineage>
        <taxon>Bacteria</taxon>
        <taxon>Bacillati</taxon>
        <taxon>Actinomycetota</taxon>
        <taxon>Actinomycetes</taxon>
        <taxon>Mycobacteriales</taxon>
        <taxon>Gordoniaceae</taxon>
        <taxon>Gordonia</taxon>
    </lineage>
</organism>
<dbReference type="GO" id="GO:0003723">
    <property type="term" value="F:RNA binding"/>
    <property type="evidence" value="ECO:0007669"/>
    <property type="project" value="InterPro"/>
</dbReference>
<dbReference type="InterPro" id="IPR006145">
    <property type="entry name" value="PsdUridine_synth_RsuA/RluA"/>
</dbReference>
<dbReference type="PANTHER" id="PTHR21600:SF84">
    <property type="entry name" value="PSEUDOURIDINE SYNTHASE RSUA_RLUA-LIKE DOMAIN-CONTAINING PROTEIN"/>
    <property type="match status" value="1"/>
</dbReference>
<dbReference type="PROSITE" id="PS01129">
    <property type="entry name" value="PSI_RLU"/>
    <property type="match status" value="1"/>
</dbReference>
<evidence type="ECO:0000313" key="6">
    <source>
        <dbReference type="EMBL" id="AVL99354.1"/>
    </source>
</evidence>
<evidence type="ECO:0000259" key="5">
    <source>
        <dbReference type="Pfam" id="PF00849"/>
    </source>
</evidence>
<dbReference type="GO" id="GO:0000455">
    <property type="term" value="P:enzyme-directed rRNA pseudouridine synthesis"/>
    <property type="evidence" value="ECO:0007669"/>
    <property type="project" value="TreeGrafter"/>
</dbReference>
<dbReference type="InterPro" id="IPR050188">
    <property type="entry name" value="RluA_PseudoU_synthase"/>
</dbReference>
<dbReference type="Proteomes" id="UP000239814">
    <property type="component" value="Chromosome"/>
</dbReference>
<protein>
    <recommendedName>
        <fullName evidence="2">RNA pseudouridylate synthase</fullName>
    </recommendedName>
    <alternativeName>
        <fullName evidence="3">RNA-uridine isomerase</fullName>
    </alternativeName>
</protein>
<evidence type="ECO:0000256" key="3">
    <source>
        <dbReference type="ARBA" id="ARBA00033164"/>
    </source>
</evidence>
<evidence type="ECO:0000256" key="1">
    <source>
        <dbReference type="ARBA" id="ARBA00000073"/>
    </source>
</evidence>
<sequence length="331" mass="36391">MVLRPELFATPPTVAEALLAAPTLAGLTADELARQHQAGLVVDADGRPCDLEARVSRAVPVYLYRDLPDEFDVPFDLDILHVDEHLVVVDKPHFLATMPRGRHVTQTALVRLRRLLAEPDLAPAHRLDRLTAGVLLFTRMPAERAAYQRLFADREVRKEYRALAELPRVHEPGASRSPLARGASPLELVERKTVRVADRIVKTAGDLRARVVDGPANAVSDITLERAIDGPSAGCATGRLGEYRLVPHTGRTHQLRLHMASLGVPILGDPLYPEVDDDLAAAPDRGDFSRPLRLIASRLEFTDPVTGEERGFESSRTWSSGEVPSPDLRPT</sequence>
<accession>A0A2S0KCD9</accession>
<keyword evidence="7" id="KW-1185">Reference proteome</keyword>
<dbReference type="InterPro" id="IPR006224">
    <property type="entry name" value="PsdUridine_synth_RluA-like_CS"/>
</dbReference>
<feature type="region of interest" description="Disordered" evidence="4">
    <location>
        <begin position="305"/>
        <end position="331"/>
    </location>
</feature>
<gene>
    <name evidence="6" type="ORF">C6V83_02685</name>
</gene>
<dbReference type="GO" id="GO:0140098">
    <property type="term" value="F:catalytic activity, acting on RNA"/>
    <property type="evidence" value="ECO:0007669"/>
    <property type="project" value="UniProtKB-ARBA"/>
</dbReference>
<dbReference type="Gene3D" id="3.30.2350.10">
    <property type="entry name" value="Pseudouridine synthase"/>
    <property type="match status" value="1"/>
</dbReference>
<dbReference type="EMBL" id="CP027433">
    <property type="protein sequence ID" value="AVL99354.1"/>
    <property type="molecule type" value="Genomic_DNA"/>
</dbReference>
<evidence type="ECO:0000256" key="4">
    <source>
        <dbReference type="SAM" id="MobiDB-lite"/>
    </source>
</evidence>
<dbReference type="AlphaFoldDB" id="A0A2S0KCD9"/>
<name>A0A2S0KCD9_9ACTN</name>
<evidence type="ECO:0000256" key="2">
    <source>
        <dbReference type="ARBA" id="ARBA00031870"/>
    </source>
</evidence>
<proteinExistence type="predicted"/>
<reference evidence="6 7" key="1">
    <citation type="submission" date="2018-03" db="EMBL/GenBank/DDBJ databases">
        <title>Characteristics and genome of n-alkane degrading marine bacteria Gordonia iterans isolated from crude oil contaminated in Tae-an, South Korea.</title>
        <authorList>
            <person name="Lee S.-S."/>
            <person name="Kim H."/>
        </authorList>
    </citation>
    <scope>NUCLEOTIDE SEQUENCE [LARGE SCALE GENOMIC DNA]</scope>
    <source>
        <strain evidence="6 7">Co17</strain>
    </source>
</reference>